<dbReference type="InterPro" id="IPR037066">
    <property type="entry name" value="Plug_dom_sf"/>
</dbReference>
<dbReference type="GO" id="GO:0044718">
    <property type="term" value="P:siderophore transmembrane transport"/>
    <property type="evidence" value="ECO:0007669"/>
    <property type="project" value="TreeGrafter"/>
</dbReference>
<dbReference type="Gene3D" id="2.170.130.10">
    <property type="entry name" value="TonB-dependent receptor, plug domain"/>
    <property type="match status" value="1"/>
</dbReference>
<feature type="domain" description="TonB-dependent receptor-like beta-barrel" evidence="13">
    <location>
        <begin position="455"/>
        <end position="827"/>
    </location>
</feature>
<dbReference type="NCBIfam" id="TIGR04057">
    <property type="entry name" value="SusC_RagA_signa"/>
    <property type="match status" value="1"/>
</dbReference>
<feature type="chain" id="PRO_5006042955" evidence="12">
    <location>
        <begin position="22"/>
        <end position="1077"/>
    </location>
</feature>
<keyword evidence="16" id="KW-1185">Reference proteome</keyword>
<keyword evidence="5 12" id="KW-0732">Signal</keyword>
<evidence type="ECO:0000256" key="3">
    <source>
        <dbReference type="ARBA" id="ARBA00022452"/>
    </source>
</evidence>
<dbReference type="Gene3D" id="2.40.170.20">
    <property type="entry name" value="TonB-dependent receptor, beta-barrel domain"/>
    <property type="match status" value="1"/>
</dbReference>
<evidence type="ECO:0000256" key="8">
    <source>
        <dbReference type="ARBA" id="ARBA00023170"/>
    </source>
</evidence>
<dbReference type="InterPro" id="IPR012910">
    <property type="entry name" value="Plug_dom"/>
</dbReference>
<dbReference type="PANTHER" id="PTHR30069:SF29">
    <property type="entry name" value="HEMOGLOBIN AND HEMOGLOBIN-HAPTOGLOBIN-BINDING PROTEIN 1-RELATED"/>
    <property type="match status" value="1"/>
</dbReference>
<dbReference type="Pfam" id="PF00593">
    <property type="entry name" value="TonB_dep_Rec_b-barrel"/>
    <property type="match status" value="1"/>
</dbReference>
<dbReference type="InterPro" id="IPR023996">
    <property type="entry name" value="TonB-dep_OMP_SusC/RagA"/>
</dbReference>
<dbReference type="Pfam" id="PF13715">
    <property type="entry name" value="CarbopepD_reg_2"/>
    <property type="match status" value="1"/>
</dbReference>
<organism evidence="15 16">
    <name type="scientific">Rufibacter tibetensis</name>
    <dbReference type="NCBI Taxonomy" id="512763"/>
    <lineage>
        <taxon>Bacteria</taxon>
        <taxon>Pseudomonadati</taxon>
        <taxon>Bacteroidota</taxon>
        <taxon>Cytophagia</taxon>
        <taxon>Cytophagales</taxon>
        <taxon>Hymenobacteraceae</taxon>
        <taxon>Rufibacter</taxon>
    </lineage>
</organism>
<evidence type="ECO:0000256" key="11">
    <source>
        <dbReference type="RuleBase" id="RU003357"/>
    </source>
</evidence>
<evidence type="ECO:0000259" key="14">
    <source>
        <dbReference type="Pfam" id="PF07715"/>
    </source>
</evidence>
<dbReference type="GO" id="GO:0015344">
    <property type="term" value="F:siderophore uptake transmembrane transporter activity"/>
    <property type="evidence" value="ECO:0007669"/>
    <property type="project" value="TreeGrafter"/>
</dbReference>
<dbReference type="NCBIfam" id="TIGR04056">
    <property type="entry name" value="OMP_RagA_SusC"/>
    <property type="match status" value="1"/>
</dbReference>
<dbReference type="InterPro" id="IPR036942">
    <property type="entry name" value="Beta-barrel_TonB_sf"/>
</dbReference>
<dbReference type="Pfam" id="PF07715">
    <property type="entry name" value="Plug"/>
    <property type="match status" value="1"/>
</dbReference>
<evidence type="ECO:0000313" key="16">
    <source>
        <dbReference type="Proteomes" id="UP000061382"/>
    </source>
</evidence>
<keyword evidence="8" id="KW-0675">Receptor</keyword>
<evidence type="ECO:0000256" key="1">
    <source>
        <dbReference type="ARBA" id="ARBA00004571"/>
    </source>
</evidence>
<evidence type="ECO:0000256" key="2">
    <source>
        <dbReference type="ARBA" id="ARBA00022448"/>
    </source>
</evidence>
<comment type="similarity">
    <text evidence="10 11">Belongs to the TonB-dependent receptor family.</text>
</comment>
<evidence type="ECO:0000256" key="4">
    <source>
        <dbReference type="ARBA" id="ARBA00022692"/>
    </source>
</evidence>
<comment type="subcellular location">
    <subcellularLocation>
        <location evidence="1 10">Cell outer membrane</location>
        <topology evidence="1 10">Multi-pass membrane protein</topology>
    </subcellularLocation>
</comment>
<dbReference type="RefSeq" id="WP_062543903.1">
    <property type="nucleotide sequence ID" value="NZ_CP012643.1"/>
</dbReference>
<keyword evidence="2 10" id="KW-0813">Transport</keyword>
<dbReference type="InterPro" id="IPR000531">
    <property type="entry name" value="Beta-barrel_TonB"/>
</dbReference>
<dbReference type="AlphaFoldDB" id="A0A0P0CVQ8"/>
<evidence type="ECO:0000256" key="7">
    <source>
        <dbReference type="ARBA" id="ARBA00023136"/>
    </source>
</evidence>
<evidence type="ECO:0000256" key="6">
    <source>
        <dbReference type="ARBA" id="ARBA00023077"/>
    </source>
</evidence>
<dbReference type="GO" id="GO:0009279">
    <property type="term" value="C:cell outer membrane"/>
    <property type="evidence" value="ECO:0007669"/>
    <property type="project" value="UniProtKB-SubCell"/>
</dbReference>
<dbReference type="STRING" id="512763.DC20_11165"/>
<dbReference type="InterPro" id="IPR008969">
    <property type="entry name" value="CarboxyPept-like_regulatory"/>
</dbReference>
<evidence type="ECO:0000313" key="15">
    <source>
        <dbReference type="EMBL" id="ALI99423.1"/>
    </source>
</evidence>
<evidence type="ECO:0000256" key="12">
    <source>
        <dbReference type="SAM" id="SignalP"/>
    </source>
</evidence>
<keyword evidence="7 10" id="KW-0472">Membrane</keyword>
<dbReference type="OrthoDB" id="9768177at2"/>
<sequence>MKKALLFSFVLFLTLMTQAWAQNRTVTGRVTDAQTGEGMPGVTVQLKGSTTASPTDVNGAYSISVPNTGGTLVFSFIGFTNQEVAIGNQSTVNVRLSTDAETLQEVVVTGYSTSTQQAFTGSAKVVSGANLERKNVANVSQALAGEVAGVRVINTSGQPGTVATIRIRGLGSVNGSRDPLYVVDGVPFLGSINSINPSDIESTTVLKDAAATAIYGSRGANGVVVITTRSGRGKKSFIEADANFGTNMQLLPRYETIKSPEQYIALGWEGLYNYPNTGTAADRITYANTNLFSNSGVRTGYNLWNAANGAELIDPATKMVREGVTRKYDPENWEDYAFQNAARREYNVKLGGSSGRTSYFTSFGYLDDQGYSIASDYERLTARLNLRQEVTQWLTGGINFNYAKSETNEGGQTSDSGSIFWFVDNIPSIYPLFKRDAAGGLIPDPFFEGSNVYDYGAEGNFARGFGGLTNSIADATYNTRRHNRDEINGNANLDFNIIEGLTFENRVGVQYYHNKYGFLNNKFYGSAAGQQGSLGLTRTERFSYNLLNLLRYSKSFGQHGIEALAAHEATDYEQNIFSASGYRLVDPNILELSNAVVKNPTQNSYTTRYTLESYFGQVNYDFAKKYFLSATIRRDGSSRFVNEKWGTFGSLGAAWLVSGEDFMSSLGFISNLKLKASYGLIGDQAGVGVYSGYDLYNVDNVNNQPGFSFATKGNPDLTWETSRMFQTGVEFELGKYVEASLDYYIKNTENLIFDIRTAPSLGYAILTSNAGKLQNKGFEFDVTGHVLQTKDFRLDLSVNGEIFTNKITEMPLDPSTGAPKVIDVQGNYGWSEGHSIFDFYMREWAGVDPLDGRGRWTVHYVDANGNGSFNPGEQVSSLTDYLAKNPDQAGNILVGTTKVYSEATQKYVGKSPIPDVRGGFNLSAGYKGFDLSAQMLYSFGGYAYDAAYAGLMHSGVVGSNNWHVDILNRWQSAENPGNGNVPRLSNARDANVTSASTRFLTKSNYLSLNNVRLGYTVPASLTNRFGVGGVSVWVSGDNLWLNSARKGFNPSTAETGGSNTYLYSPLSTVTAGLRIKI</sequence>
<dbReference type="InterPro" id="IPR039426">
    <property type="entry name" value="TonB-dep_rcpt-like"/>
</dbReference>
<dbReference type="EMBL" id="CP012643">
    <property type="protein sequence ID" value="ALI99423.1"/>
    <property type="molecule type" value="Genomic_DNA"/>
</dbReference>
<reference evidence="15 16" key="1">
    <citation type="submission" date="2015-08" db="EMBL/GenBank/DDBJ databases">
        <title>Complete genome sequence of Rufibacter tibetensis strain 1351t, a radiation-resistant bacterium from tibet plateau.</title>
        <authorList>
            <person name="Dai J."/>
        </authorList>
    </citation>
    <scope>NUCLEOTIDE SEQUENCE [LARGE SCALE GENOMIC DNA]</scope>
    <source>
        <strain evidence="15 16">1351</strain>
    </source>
</reference>
<dbReference type="Proteomes" id="UP000061382">
    <property type="component" value="Chromosome"/>
</dbReference>
<dbReference type="PROSITE" id="PS52016">
    <property type="entry name" value="TONB_DEPENDENT_REC_3"/>
    <property type="match status" value="1"/>
</dbReference>
<keyword evidence="3 10" id="KW-1134">Transmembrane beta strand</keyword>
<feature type="domain" description="TonB-dependent receptor plug" evidence="14">
    <location>
        <begin position="117"/>
        <end position="223"/>
    </location>
</feature>
<dbReference type="InterPro" id="IPR023997">
    <property type="entry name" value="TonB-dep_OMP_SusC/RagA_CS"/>
</dbReference>
<dbReference type="Gene3D" id="2.60.40.1120">
    <property type="entry name" value="Carboxypeptidase-like, regulatory domain"/>
    <property type="match status" value="1"/>
</dbReference>
<dbReference type="SUPFAM" id="SSF49464">
    <property type="entry name" value="Carboxypeptidase regulatory domain-like"/>
    <property type="match status" value="1"/>
</dbReference>
<gene>
    <name evidence="15" type="ORF">DC20_11165</name>
</gene>
<dbReference type="PANTHER" id="PTHR30069">
    <property type="entry name" value="TONB-DEPENDENT OUTER MEMBRANE RECEPTOR"/>
    <property type="match status" value="1"/>
</dbReference>
<feature type="signal peptide" evidence="12">
    <location>
        <begin position="1"/>
        <end position="21"/>
    </location>
</feature>
<evidence type="ECO:0000256" key="10">
    <source>
        <dbReference type="PROSITE-ProRule" id="PRU01360"/>
    </source>
</evidence>
<protein>
    <submittedName>
        <fullName evidence="15">SusC/RagA family TonB-linked outer membrane protein</fullName>
    </submittedName>
</protein>
<dbReference type="SUPFAM" id="SSF56935">
    <property type="entry name" value="Porins"/>
    <property type="match status" value="1"/>
</dbReference>
<evidence type="ECO:0000256" key="5">
    <source>
        <dbReference type="ARBA" id="ARBA00022729"/>
    </source>
</evidence>
<evidence type="ECO:0000256" key="9">
    <source>
        <dbReference type="ARBA" id="ARBA00023237"/>
    </source>
</evidence>
<keyword evidence="4 10" id="KW-0812">Transmembrane</keyword>
<proteinExistence type="inferred from homology"/>
<accession>A0A0P0CVQ8</accession>
<name>A0A0P0CVQ8_9BACT</name>
<evidence type="ECO:0000259" key="13">
    <source>
        <dbReference type="Pfam" id="PF00593"/>
    </source>
</evidence>
<keyword evidence="9 10" id="KW-0998">Cell outer membrane</keyword>
<dbReference type="KEGG" id="rti:DC20_11165"/>
<keyword evidence="6 11" id="KW-0798">TonB box</keyword>
<dbReference type="PATRIC" id="fig|512763.3.peg.2457"/>